<evidence type="ECO:0000256" key="4">
    <source>
        <dbReference type="ARBA" id="ARBA00022692"/>
    </source>
</evidence>
<feature type="transmembrane region" description="Helical" evidence="9">
    <location>
        <begin position="310"/>
        <end position="336"/>
    </location>
</feature>
<keyword evidence="11" id="KW-1185">Reference proteome</keyword>
<evidence type="ECO:0000256" key="7">
    <source>
        <dbReference type="ARBA" id="ARBA00043987"/>
    </source>
</evidence>
<feature type="transmembrane region" description="Helical" evidence="9">
    <location>
        <begin position="348"/>
        <end position="366"/>
    </location>
</feature>
<keyword evidence="6 9" id="KW-0472">Membrane</keyword>
<evidence type="ECO:0000256" key="3">
    <source>
        <dbReference type="ARBA" id="ARBA00022679"/>
    </source>
</evidence>
<evidence type="ECO:0000256" key="5">
    <source>
        <dbReference type="ARBA" id="ARBA00022989"/>
    </source>
</evidence>
<feature type="transmembrane region" description="Helical" evidence="9">
    <location>
        <begin position="378"/>
        <end position="400"/>
    </location>
</feature>
<dbReference type="GO" id="GO:0016020">
    <property type="term" value="C:membrane"/>
    <property type="evidence" value="ECO:0007669"/>
    <property type="project" value="UniProtKB-SubCell"/>
</dbReference>
<comment type="caution">
    <text evidence="10">The sequence shown here is derived from an EMBL/GenBank/DDBJ whole genome shotgun (WGS) entry which is preliminary data.</text>
</comment>
<dbReference type="NCBIfam" id="NF038066">
    <property type="entry name" value="MptB"/>
    <property type="match status" value="1"/>
</dbReference>
<reference evidence="10 11" key="1">
    <citation type="submission" date="2018-10" db="EMBL/GenBank/DDBJ databases">
        <title>Sequencing the genomes of 1000 actinobacteria strains.</title>
        <authorList>
            <person name="Klenk H.-P."/>
        </authorList>
    </citation>
    <scope>NUCLEOTIDE SEQUENCE [LARGE SCALE GENOMIC DNA]</scope>
    <source>
        <strain evidence="10 11">DSM 43800</strain>
    </source>
</reference>
<feature type="transmembrane region" description="Helical" evidence="9">
    <location>
        <begin position="447"/>
        <end position="468"/>
    </location>
</feature>
<feature type="transmembrane region" description="Helical" evidence="9">
    <location>
        <begin position="194"/>
        <end position="217"/>
    </location>
</feature>
<feature type="transmembrane region" description="Helical" evidence="9">
    <location>
        <begin position="275"/>
        <end position="298"/>
    </location>
</feature>
<dbReference type="InterPro" id="IPR049829">
    <property type="entry name" value="MptA/B-like"/>
</dbReference>
<proteinExistence type="inferred from homology"/>
<feature type="transmembrane region" description="Helical" evidence="9">
    <location>
        <begin position="480"/>
        <end position="501"/>
    </location>
</feature>
<keyword evidence="4 9" id="KW-0812">Transmembrane</keyword>
<comment type="subcellular location">
    <subcellularLocation>
        <location evidence="1">Membrane</location>
        <topology evidence="1">Multi-pass membrane protein</topology>
    </subcellularLocation>
</comment>
<evidence type="ECO:0000313" key="10">
    <source>
        <dbReference type="EMBL" id="RKT54637.1"/>
    </source>
</evidence>
<sequence length="578" mass="60315">MTAGVNAGGERAGVLAERPGAWKAVVRQVPLRVMRPGVIGALLIAIGGVGAGAVVHRDPFLSGTFLSVVRYGHGRDLATAVLFAGLALMVVSWVRLGRMVRAGEIGGRGVALAAAAWTAPLLIAPPLYSRDVYSYLAQGAVALRGFDPYTTGASALTLPLGGNVASLWQDTPSPYGPLFLLLAKSVVAVIGDNVIIGVVLMRLAVLCGLVLLVRALPGLTRHLGGRASVALWLTAANPLVIAVGIGGAHNDILMVGLMAVGLLMVLDGKHVRGFAVIALAAAVKATAVLLIPFLVWVWVARLSGPARQRFVKACAVGGATFVGVFGLSTLAAGVDLGWIDVLRSQTPLLTWMSLPCAVAELAYHSIGRHFGGAEYEGFLGFFRSAGVYVLAVVLVRQWWMARAGGVEAVRRAAIALLAATVLAPSVLPWYFTWALAVAAAFAWKDRWLAVVAGVSVWMVLVTLPDGTIVARWHYGSMNPVLWWSYLAVTVLIGVWVGMSLLQRVPGQAVAPPAPEPSVAAKPSVADAAEDVVDTALDPTLDPALNAALDAVEESEVAGRRQDRAAARTEPGPKGDDGA</sequence>
<evidence type="ECO:0000256" key="2">
    <source>
        <dbReference type="ARBA" id="ARBA00022676"/>
    </source>
</evidence>
<organism evidence="10 11">
    <name type="scientific">Saccharothrix australiensis</name>
    <dbReference type="NCBI Taxonomy" id="2072"/>
    <lineage>
        <taxon>Bacteria</taxon>
        <taxon>Bacillati</taxon>
        <taxon>Actinomycetota</taxon>
        <taxon>Actinomycetes</taxon>
        <taxon>Pseudonocardiales</taxon>
        <taxon>Pseudonocardiaceae</taxon>
        <taxon>Saccharothrix</taxon>
    </lineage>
</organism>
<dbReference type="OrthoDB" id="5242303at2"/>
<gene>
    <name evidence="10" type="ORF">C8E97_3284</name>
</gene>
<protein>
    <submittedName>
        <fullName evidence="10">Alpha-1,6-mannosyltransferase</fullName>
    </submittedName>
</protein>
<keyword evidence="3 10" id="KW-0808">Transferase</keyword>
<evidence type="ECO:0000256" key="9">
    <source>
        <dbReference type="SAM" id="Phobius"/>
    </source>
</evidence>
<dbReference type="Proteomes" id="UP000282084">
    <property type="component" value="Unassembled WGS sequence"/>
</dbReference>
<evidence type="ECO:0000256" key="1">
    <source>
        <dbReference type="ARBA" id="ARBA00004141"/>
    </source>
</evidence>
<feature type="transmembrane region" description="Helical" evidence="9">
    <location>
        <begin position="229"/>
        <end position="246"/>
    </location>
</feature>
<dbReference type="GO" id="GO:0016757">
    <property type="term" value="F:glycosyltransferase activity"/>
    <property type="evidence" value="ECO:0007669"/>
    <property type="project" value="UniProtKB-KW"/>
</dbReference>
<feature type="region of interest" description="Disordered" evidence="8">
    <location>
        <begin position="551"/>
        <end position="578"/>
    </location>
</feature>
<name>A0A495W0U9_9PSEU</name>
<feature type="compositionally biased region" description="Basic and acidic residues" evidence="8">
    <location>
        <begin position="556"/>
        <end position="578"/>
    </location>
</feature>
<comment type="similarity">
    <text evidence="7">Belongs to the MptA/B family.</text>
</comment>
<feature type="transmembrane region" description="Helical" evidence="9">
    <location>
        <begin position="77"/>
        <end position="97"/>
    </location>
</feature>
<dbReference type="RefSeq" id="WP_147455137.1">
    <property type="nucleotide sequence ID" value="NZ_RBXO01000001.1"/>
</dbReference>
<accession>A0A495W0U9</accession>
<dbReference type="AlphaFoldDB" id="A0A495W0U9"/>
<evidence type="ECO:0000313" key="11">
    <source>
        <dbReference type="Proteomes" id="UP000282084"/>
    </source>
</evidence>
<dbReference type="Pfam" id="PF26314">
    <property type="entry name" value="MptA_B_family"/>
    <property type="match status" value="1"/>
</dbReference>
<feature type="transmembrane region" description="Helical" evidence="9">
    <location>
        <begin position="412"/>
        <end position="441"/>
    </location>
</feature>
<feature type="transmembrane region" description="Helical" evidence="9">
    <location>
        <begin position="37"/>
        <end position="57"/>
    </location>
</feature>
<evidence type="ECO:0000256" key="6">
    <source>
        <dbReference type="ARBA" id="ARBA00023136"/>
    </source>
</evidence>
<keyword evidence="5 9" id="KW-1133">Transmembrane helix</keyword>
<evidence type="ECO:0000256" key="8">
    <source>
        <dbReference type="SAM" id="MobiDB-lite"/>
    </source>
</evidence>
<feature type="transmembrane region" description="Helical" evidence="9">
    <location>
        <begin position="109"/>
        <end position="128"/>
    </location>
</feature>
<keyword evidence="2 10" id="KW-0328">Glycosyltransferase</keyword>
<dbReference type="EMBL" id="RBXO01000001">
    <property type="protein sequence ID" value="RKT54637.1"/>
    <property type="molecule type" value="Genomic_DNA"/>
</dbReference>